<dbReference type="PIRSF" id="PIRSF000136">
    <property type="entry name" value="LGO_GLO"/>
    <property type="match status" value="1"/>
</dbReference>
<accession>A0A4Q7V4A2</accession>
<reference evidence="3 4" key="1">
    <citation type="submission" date="2019-02" db="EMBL/GenBank/DDBJ databases">
        <title>Sequencing the genomes of 1000 actinobacteria strains.</title>
        <authorList>
            <person name="Klenk H.-P."/>
        </authorList>
    </citation>
    <scope>NUCLEOTIDE SEQUENCE [LARGE SCALE GENOMIC DNA]</scope>
    <source>
        <strain evidence="3 4">DSM 45779</strain>
    </source>
</reference>
<dbReference type="InterPro" id="IPR016167">
    <property type="entry name" value="FAD-bd_PCMH_sub1"/>
</dbReference>
<dbReference type="InterPro" id="IPR036318">
    <property type="entry name" value="FAD-bd_PCMH-like_sf"/>
</dbReference>
<organism evidence="3 4">
    <name type="scientific">Pseudonocardia sediminis</name>
    <dbReference type="NCBI Taxonomy" id="1397368"/>
    <lineage>
        <taxon>Bacteria</taxon>
        <taxon>Bacillati</taxon>
        <taxon>Actinomycetota</taxon>
        <taxon>Actinomycetes</taxon>
        <taxon>Pseudonocardiales</taxon>
        <taxon>Pseudonocardiaceae</taxon>
        <taxon>Pseudonocardia</taxon>
    </lineage>
</organism>
<dbReference type="Pfam" id="PF01565">
    <property type="entry name" value="FAD_binding_4"/>
    <property type="match status" value="1"/>
</dbReference>
<dbReference type="Pfam" id="PF04030">
    <property type="entry name" value="ALO"/>
    <property type="match status" value="1"/>
</dbReference>
<dbReference type="InterPro" id="IPR016169">
    <property type="entry name" value="FAD-bd_PCMH_sub2"/>
</dbReference>
<gene>
    <name evidence="3" type="ORF">EV383_5869</name>
</gene>
<dbReference type="Proteomes" id="UP000291591">
    <property type="component" value="Unassembled WGS sequence"/>
</dbReference>
<dbReference type="SUPFAM" id="SSF56176">
    <property type="entry name" value="FAD-binding/transporter-associated domain-like"/>
    <property type="match status" value="1"/>
</dbReference>
<evidence type="ECO:0000313" key="3">
    <source>
        <dbReference type="EMBL" id="RZT88915.1"/>
    </source>
</evidence>
<dbReference type="PANTHER" id="PTHR43762:SF1">
    <property type="entry name" value="D-ARABINONO-1,4-LACTONE OXIDASE"/>
    <property type="match status" value="1"/>
</dbReference>
<dbReference type="InterPro" id="IPR010031">
    <property type="entry name" value="FAD_lactone_oxidase-like"/>
</dbReference>
<evidence type="ECO:0000259" key="2">
    <source>
        <dbReference type="PROSITE" id="PS51387"/>
    </source>
</evidence>
<dbReference type="RefSeq" id="WP_165438536.1">
    <property type="nucleotide sequence ID" value="NZ_SHKL01000001.1"/>
</dbReference>
<dbReference type="EMBL" id="SHKL01000001">
    <property type="protein sequence ID" value="RZT88915.1"/>
    <property type="molecule type" value="Genomic_DNA"/>
</dbReference>
<dbReference type="GO" id="GO:0003885">
    <property type="term" value="F:D-arabinono-1,4-lactone oxidase activity"/>
    <property type="evidence" value="ECO:0007669"/>
    <property type="project" value="InterPro"/>
</dbReference>
<dbReference type="AlphaFoldDB" id="A0A4Q7V4A2"/>
<dbReference type="InterPro" id="IPR016166">
    <property type="entry name" value="FAD-bd_PCMH"/>
</dbReference>
<dbReference type="GO" id="GO:0071949">
    <property type="term" value="F:FAD binding"/>
    <property type="evidence" value="ECO:0007669"/>
    <property type="project" value="InterPro"/>
</dbReference>
<dbReference type="PROSITE" id="PS51387">
    <property type="entry name" value="FAD_PCMH"/>
    <property type="match status" value="1"/>
</dbReference>
<evidence type="ECO:0000256" key="1">
    <source>
        <dbReference type="ARBA" id="ARBA00023002"/>
    </source>
</evidence>
<dbReference type="Gene3D" id="1.10.45.10">
    <property type="entry name" value="Vanillyl-alcohol Oxidase, Chain A, domain 4"/>
    <property type="match status" value="1"/>
</dbReference>
<name>A0A4Q7V4A2_PSEST</name>
<keyword evidence="4" id="KW-1185">Reference proteome</keyword>
<dbReference type="GO" id="GO:0016020">
    <property type="term" value="C:membrane"/>
    <property type="evidence" value="ECO:0007669"/>
    <property type="project" value="InterPro"/>
</dbReference>
<keyword evidence="1" id="KW-0560">Oxidoreductase</keyword>
<dbReference type="Gene3D" id="3.30.43.10">
    <property type="entry name" value="Uridine Diphospho-n-acetylenolpyruvylglucosamine Reductase, domain 2"/>
    <property type="match status" value="1"/>
</dbReference>
<evidence type="ECO:0000313" key="4">
    <source>
        <dbReference type="Proteomes" id="UP000291591"/>
    </source>
</evidence>
<dbReference type="NCBIfam" id="TIGR01679">
    <property type="entry name" value="bact_FAD_ox"/>
    <property type="match status" value="1"/>
</dbReference>
<comment type="caution">
    <text evidence="3">The sequence shown here is derived from an EMBL/GenBank/DDBJ whole genome shotgun (WGS) entry which is preliminary data.</text>
</comment>
<dbReference type="InterPro" id="IPR016171">
    <property type="entry name" value="Vanillyl_alc_oxidase_C-sub2"/>
</dbReference>
<dbReference type="Gene3D" id="3.30.70.2520">
    <property type="match status" value="1"/>
</dbReference>
<dbReference type="Gene3D" id="3.30.465.10">
    <property type="match status" value="1"/>
</dbReference>
<dbReference type="GO" id="GO:0080049">
    <property type="term" value="F:L-gulono-1,4-lactone dehydrogenase activity"/>
    <property type="evidence" value="ECO:0007669"/>
    <property type="project" value="TreeGrafter"/>
</dbReference>
<dbReference type="PANTHER" id="PTHR43762">
    <property type="entry name" value="L-GULONOLACTONE OXIDASE"/>
    <property type="match status" value="1"/>
</dbReference>
<sequence length="431" mass="46326">MVRWRNWAGDQTCRPFHRAAPPDTAAVAEALRWAGERGLTVRVAGSGHSFGDLVPTDGLLISLENLSGIRSVRHGPSGADVVVGAGTVLAELNRLLDGHGLALPNLGDIDAQTIGGAIATATHGTGLAFGNLATRVTSLELVTADGTVHTLSGDDPETLAAARVSLGALGVVTAVGLDVVPAFRLHARDRPMPLAEALFGLDDLVRAHDHVEFHLFPHTATALMRINDRTGDPPAPQGRLSRWVDETLLQNGALDVASRAGRAAPAAIPLLNRAAVAALRPAERTDVSHRVFGTRRSVRFTETEWAMPRAAAHDAVRAIHLAGSRHDVNFPIEVRFAAADTDAFLSPAWDRESVYVAAHVYRGMAWEPYFRAVGDIARSFGGRPHWGKRHLLDASELAPLYPAWDRFAAVRDRLDPDRRFTNSHVARVLGP</sequence>
<feature type="domain" description="FAD-binding PCMH-type" evidence="2">
    <location>
        <begin position="11"/>
        <end position="182"/>
    </location>
</feature>
<dbReference type="InterPro" id="IPR007173">
    <property type="entry name" value="ALO_C"/>
</dbReference>
<protein>
    <submittedName>
        <fullName evidence="3">L-gulonolactone oxidase</fullName>
    </submittedName>
</protein>
<proteinExistence type="predicted"/>
<dbReference type="InterPro" id="IPR006094">
    <property type="entry name" value="Oxid_FAD_bind_N"/>
</dbReference>